<keyword evidence="6 7" id="KW-0472">Membrane</keyword>
<keyword evidence="3" id="KW-1003">Cell membrane</keyword>
<keyword evidence="5 7" id="KW-1133">Transmembrane helix</keyword>
<evidence type="ECO:0000313" key="10">
    <source>
        <dbReference type="Proteomes" id="UP001519287"/>
    </source>
</evidence>
<evidence type="ECO:0000256" key="4">
    <source>
        <dbReference type="ARBA" id="ARBA00022692"/>
    </source>
</evidence>
<dbReference type="PANTHER" id="PTHR43744">
    <property type="entry name" value="ABC TRANSPORTER PERMEASE PROTEIN MG189-RELATED-RELATED"/>
    <property type="match status" value="1"/>
</dbReference>
<name>A0ABS4IUJ7_9BACL</name>
<evidence type="ECO:0000256" key="3">
    <source>
        <dbReference type="ARBA" id="ARBA00022475"/>
    </source>
</evidence>
<protein>
    <submittedName>
        <fullName evidence="9">Aldouronate transport system permease protein</fullName>
    </submittedName>
</protein>
<keyword evidence="2 7" id="KW-0813">Transport</keyword>
<dbReference type="EMBL" id="JAGGLB010000005">
    <property type="protein sequence ID" value="MBP1990536.1"/>
    <property type="molecule type" value="Genomic_DNA"/>
</dbReference>
<comment type="caution">
    <text evidence="9">The sequence shown here is derived from an EMBL/GenBank/DDBJ whole genome shotgun (WGS) entry which is preliminary data.</text>
</comment>
<evidence type="ECO:0000313" key="9">
    <source>
        <dbReference type="EMBL" id="MBP1990536.1"/>
    </source>
</evidence>
<dbReference type="Proteomes" id="UP001519287">
    <property type="component" value="Unassembled WGS sequence"/>
</dbReference>
<feature type="transmembrane region" description="Helical" evidence="7">
    <location>
        <begin position="143"/>
        <end position="163"/>
    </location>
</feature>
<dbReference type="PROSITE" id="PS50928">
    <property type="entry name" value="ABC_TM1"/>
    <property type="match status" value="1"/>
</dbReference>
<dbReference type="InterPro" id="IPR000515">
    <property type="entry name" value="MetI-like"/>
</dbReference>
<evidence type="ECO:0000256" key="5">
    <source>
        <dbReference type="ARBA" id="ARBA00022989"/>
    </source>
</evidence>
<gene>
    <name evidence="9" type="ORF">J2Z66_002142</name>
</gene>
<sequence length="297" mass="33783">MIREKRTVGSTIFNIINIGFFILFTLICIFPFYYMFINTISDNYLAATGKILLIPKGIHLKNYAEIFSLPGLGQAAFISISRTIIGTLLTLIGSAFLGYAYSRKEYWMRKFWYRFVIISLYFNAGIIPWFIMMKNLGMINNFWAYILPTVVSGFYVILFKTYVESLPASLEESAQIDGAGYMVRFSKIILPLSAPILATIAVFASVAQWNSFMDTLFLIRSSKLFTLQFLLYQYLNQVNVIAEALKTSTHPSVNPFELTPISIRMTISIVVVLPIMLVYPFLQRFFIKGILLGAVKG</sequence>
<dbReference type="InterPro" id="IPR035906">
    <property type="entry name" value="MetI-like_sf"/>
</dbReference>
<evidence type="ECO:0000256" key="1">
    <source>
        <dbReference type="ARBA" id="ARBA00004651"/>
    </source>
</evidence>
<keyword evidence="4 7" id="KW-0812">Transmembrane</keyword>
<dbReference type="CDD" id="cd06261">
    <property type="entry name" value="TM_PBP2"/>
    <property type="match status" value="1"/>
</dbReference>
<dbReference type="Gene3D" id="1.10.3720.10">
    <property type="entry name" value="MetI-like"/>
    <property type="match status" value="1"/>
</dbReference>
<evidence type="ECO:0000256" key="7">
    <source>
        <dbReference type="RuleBase" id="RU363032"/>
    </source>
</evidence>
<comment type="similarity">
    <text evidence="7">Belongs to the binding-protein-dependent transport system permease family.</text>
</comment>
<dbReference type="RefSeq" id="WP_209971302.1">
    <property type="nucleotide sequence ID" value="NZ_JAGGLB010000005.1"/>
</dbReference>
<dbReference type="SUPFAM" id="SSF161098">
    <property type="entry name" value="MetI-like"/>
    <property type="match status" value="1"/>
</dbReference>
<feature type="transmembrane region" description="Helical" evidence="7">
    <location>
        <begin position="261"/>
        <end position="282"/>
    </location>
</feature>
<comment type="subcellular location">
    <subcellularLocation>
        <location evidence="1 7">Cell membrane</location>
        <topology evidence="1 7">Multi-pass membrane protein</topology>
    </subcellularLocation>
</comment>
<feature type="transmembrane region" description="Helical" evidence="7">
    <location>
        <begin position="75"/>
        <end position="99"/>
    </location>
</feature>
<feature type="transmembrane region" description="Helical" evidence="7">
    <location>
        <begin position="111"/>
        <end position="131"/>
    </location>
</feature>
<feature type="domain" description="ABC transmembrane type-1" evidence="8">
    <location>
        <begin position="76"/>
        <end position="282"/>
    </location>
</feature>
<evidence type="ECO:0000256" key="6">
    <source>
        <dbReference type="ARBA" id="ARBA00023136"/>
    </source>
</evidence>
<accession>A0ABS4IUJ7</accession>
<evidence type="ECO:0000259" key="8">
    <source>
        <dbReference type="PROSITE" id="PS50928"/>
    </source>
</evidence>
<feature type="transmembrane region" description="Helical" evidence="7">
    <location>
        <begin position="12"/>
        <end position="36"/>
    </location>
</feature>
<dbReference type="PANTHER" id="PTHR43744:SF9">
    <property type="entry name" value="POLYGALACTURONAN_RHAMNOGALACTURONAN TRANSPORT SYSTEM PERMEASE PROTEIN YTCP"/>
    <property type="match status" value="1"/>
</dbReference>
<reference evidence="9 10" key="1">
    <citation type="submission" date="2021-03" db="EMBL/GenBank/DDBJ databases">
        <title>Genomic Encyclopedia of Type Strains, Phase IV (KMG-IV): sequencing the most valuable type-strain genomes for metagenomic binning, comparative biology and taxonomic classification.</title>
        <authorList>
            <person name="Goeker M."/>
        </authorList>
    </citation>
    <scope>NUCLEOTIDE SEQUENCE [LARGE SCALE GENOMIC DNA]</scope>
    <source>
        <strain evidence="9 10">DSM 26048</strain>
    </source>
</reference>
<feature type="transmembrane region" description="Helical" evidence="7">
    <location>
        <begin position="188"/>
        <end position="209"/>
    </location>
</feature>
<proteinExistence type="inferred from homology"/>
<evidence type="ECO:0000256" key="2">
    <source>
        <dbReference type="ARBA" id="ARBA00022448"/>
    </source>
</evidence>
<organism evidence="9 10">
    <name type="scientific">Paenibacillus eucommiae</name>
    <dbReference type="NCBI Taxonomy" id="1355755"/>
    <lineage>
        <taxon>Bacteria</taxon>
        <taxon>Bacillati</taxon>
        <taxon>Bacillota</taxon>
        <taxon>Bacilli</taxon>
        <taxon>Bacillales</taxon>
        <taxon>Paenibacillaceae</taxon>
        <taxon>Paenibacillus</taxon>
    </lineage>
</organism>
<keyword evidence="10" id="KW-1185">Reference proteome</keyword>
<dbReference type="Pfam" id="PF00528">
    <property type="entry name" value="BPD_transp_1"/>
    <property type="match status" value="1"/>
</dbReference>